<reference evidence="2 3" key="1">
    <citation type="submission" date="2013-11" db="EMBL/GenBank/DDBJ databases">
        <title>The Genome Sequence of Plasmodium yoelii 17X.</title>
        <authorList>
            <consortium name="The Broad Institute Genomics Platform"/>
            <consortium name="The Broad Institute Genome Sequencing Center for Infectious Disease"/>
            <person name="Neafsey D."/>
            <person name="Adams J."/>
            <person name="Walker B."/>
            <person name="Young S.K."/>
            <person name="Zeng Q."/>
            <person name="Gargeya S."/>
            <person name="Fitzgerald M."/>
            <person name="Haas B."/>
            <person name="Abouelleil A."/>
            <person name="Alvarado L."/>
            <person name="Chapman S.B."/>
            <person name="Gainer-Dewar J."/>
            <person name="Goldberg J."/>
            <person name="Griggs A."/>
            <person name="Gujja S."/>
            <person name="Hansen M."/>
            <person name="Howarth C."/>
            <person name="Imamovic A."/>
            <person name="Ireland A."/>
            <person name="Larimer J."/>
            <person name="McCowan C."/>
            <person name="Murphy C."/>
            <person name="Pearson M."/>
            <person name="Poon T.W."/>
            <person name="Priest M."/>
            <person name="Roberts A."/>
            <person name="Saif S."/>
            <person name="Shea T."/>
            <person name="Sykes S."/>
            <person name="Wortman J."/>
            <person name="Nusbaum C."/>
            <person name="Birren B."/>
        </authorList>
    </citation>
    <scope>NUCLEOTIDE SEQUENCE [LARGE SCALE GENOMIC DNA]</scope>
    <source>
        <strain evidence="2 3">17X</strain>
    </source>
</reference>
<gene>
    <name evidence="2" type="ORF">YYC_00015</name>
</gene>
<evidence type="ECO:0000256" key="1">
    <source>
        <dbReference type="SAM" id="Phobius"/>
    </source>
</evidence>
<dbReference type="AlphaFoldDB" id="V7PZE0"/>
<proteinExistence type="predicted"/>
<evidence type="ECO:0008006" key="4">
    <source>
        <dbReference type="Google" id="ProtNLM"/>
    </source>
</evidence>
<evidence type="ECO:0000313" key="3">
    <source>
        <dbReference type="Proteomes" id="UP000018538"/>
    </source>
</evidence>
<keyword evidence="1" id="KW-0812">Transmembrane</keyword>
<keyword evidence="3" id="KW-1185">Reference proteome</keyword>
<feature type="transmembrane region" description="Helical" evidence="1">
    <location>
        <begin position="255"/>
        <end position="280"/>
    </location>
</feature>
<keyword evidence="1" id="KW-0472">Membrane</keyword>
<dbReference type="InterPro" id="IPR006477">
    <property type="entry name" value="Yir_bir_cir"/>
</dbReference>
<keyword evidence="1" id="KW-1133">Transmembrane helix</keyword>
<evidence type="ECO:0000313" key="2">
    <source>
        <dbReference type="EMBL" id="ETB63538.1"/>
    </source>
</evidence>
<dbReference type="NCBIfam" id="TIGR01590">
    <property type="entry name" value="yir-bir-cir_Pla"/>
    <property type="match status" value="1"/>
</dbReference>
<name>V7PZE0_PLAYE</name>
<accession>V7PZE0</accession>
<protein>
    <recommendedName>
        <fullName evidence="4">YIR protein</fullName>
    </recommendedName>
</protein>
<dbReference type="Pfam" id="PF06022">
    <property type="entry name" value="Cir_Bir_Yir"/>
    <property type="match status" value="1"/>
</dbReference>
<dbReference type="EMBL" id="KI635718">
    <property type="protein sequence ID" value="ETB63538.1"/>
    <property type="molecule type" value="Genomic_DNA"/>
</dbReference>
<dbReference type="Proteomes" id="UP000018538">
    <property type="component" value="Unassembled WGS sequence"/>
</dbReference>
<sequence length="302" mass="35500">MNKKVCRNFFAIRSSISDQLDNNGNYKITIQNNLKEYCSNNNCVHELEKINAGCLYLFDAFFKDSAVFNYHNNIDVVYYIMIWLSHMLNLKENNESHISALNHFYNTYINNDKYKNTINDVKGYNSYKDLIDKKKLMNMDIKIISKFYDAFNTLCNMYVEINEDNPNCGYFLKKSNEFVEKYKNLMEDSDITKNSLYSQILVNLSNDYDNFKKEYNKCSSFPSIETTDNSVHTSKLTSAQTYEVTPSSSSISKNLFIVLSIFGAIGFFLGISYKYSLFGFRKRFQKQKLREKLKNIKKRMNH</sequence>
<organism evidence="2 3">
    <name type="scientific">Plasmodium yoelii 17X</name>
    <dbReference type="NCBI Taxonomy" id="1323249"/>
    <lineage>
        <taxon>Eukaryota</taxon>
        <taxon>Sar</taxon>
        <taxon>Alveolata</taxon>
        <taxon>Apicomplexa</taxon>
        <taxon>Aconoidasida</taxon>
        <taxon>Haemosporida</taxon>
        <taxon>Plasmodiidae</taxon>
        <taxon>Plasmodium</taxon>
        <taxon>Plasmodium (Vinckeia)</taxon>
    </lineage>
</organism>